<evidence type="ECO:0000256" key="8">
    <source>
        <dbReference type="SAM" id="Phobius"/>
    </source>
</evidence>
<evidence type="ECO:0000256" key="6">
    <source>
        <dbReference type="ARBA" id="ARBA00023136"/>
    </source>
</evidence>
<keyword evidence="6 8" id="KW-0472">Membrane</keyword>
<dbReference type="Gene3D" id="1.20.144.10">
    <property type="entry name" value="Phosphatidic acid phosphatase type 2/haloperoxidase"/>
    <property type="match status" value="1"/>
</dbReference>
<evidence type="ECO:0000256" key="5">
    <source>
        <dbReference type="ARBA" id="ARBA00022989"/>
    </source>
</evidence>
<evidence type="ECO:0000313" key="10">
    <source>
        <dbReference type="EMBL" id="SJL08433.1"/>
    </source>
</evidence>
<reference evidence="11" key="1">
    <citation type="journal article" date="2017" name="Nat. Ecol. Evol.">
        <title>Genome expansion and lineage-specific genetic innovations in the forest pathogenic fungi Armillaria.</title>
        <authorList>
            <person name="Sipos G."/>
            <person name="Prasanna A.N."/>
            <person name="Walter M.C."/>
            <person name="O'Connor E."/>
            <person name="Balint B."/>
            <person name="Krizsan K."/>
            <person name="Kiss B."/>
            <person name="Hess J."/>
            <person name="Varga T."/>
            <person name="Slot J."/>
            <person name="Riley R."/>
            <person name="Boka B."/>
            <person name="Rigling D."/>
            <person name="Barry K."/>
            <person name="Lee J."/>
            <person name="Mihaltcheva S."/>
            <person name="LaButti K."/>
            <person name="Lipzen A."/>
            <person name="Waldron R."/>
            <person name="Moloney N.M."/>
            <person name="Sperisen C."/>
            <person name="Kredics L."/>
            <person name="Vagvoelgyi C."/>
            <person name="Patrignani A."/>
            <person name="Fitzpatrick D."/>
            <person name="Nagy I."/>
            <person name="Doyle S."/>
            <person name="Anderson J.B."/>
            <person name="Grigoriev I.V."/>
            <person name="Gueldener U."/>
            <person name="Muensterkoetter M."/>
            <person name="Nagy L.G."/>
        </authorList>
    </citation>
    <scope>NUCLEOTIDE SEQUENCE [LARGE SCALE GENOMIC DNA]</scope>
    <source>
        <strain evidence="11">C18/9</strain>
    </source>
</reference>
<proteinExistence type="inferred from homology"/>
<sequence>MPDTVILREKANGHQMHAAAVEADEHATQVDISALKDKDYAKALAPWRYAIRSKLVERVKAESKAVAHLQRTIRTPWLDTYFVYSSYLGTDSFFLVVLPAFFFFGYDDFGRGLLMILALGGYASSSCKDLFCSPRPFSPPVTRLTLRDHHLEYGFPSTHTTQSSSIALYFLLHVPPTYRPYIYIYAFTIIFGRLYTGMHTFTDVVIGCILGISAVWVHSLPMFQHFEAWVFSGGLAVPLVLISLFLFLLEMHPLPVDPCPCFEDSVASGSVALGALLGRWAVNYFSMDGTLAKAIIPGSPWTFATTSVAVLQRWWVVAALKMFTGMLVILSWRLLAKAALAPVMSLVWRQEVATSRAQVKRCKSYVLTKVIVYAGIAILACDILPAVFSFLDWDVRSRP</sequence>
<keyword evidence="4" id="KW-0256">Endoplasmic reticulum</keyword>
<dbReference type="OMA" id="GRWEYPY"/>
<dbReference type="PANTHER" id="PTHR14969">
    <property type="entry name" value="SPHINGOSINE-1-PHOSPHATE PHOSPHOHYDROLASE"/>
    <property type="match status" value="1"/>
</dbReference>
<feature type="transmembrane region" description="Helical" evidence="8">
    <location>
        <begin position="81"/>
        <end position="106"/>
    </location>
</feature>
<keyword evidence="2 8" id="KW-0812">Transmembrane</keyword>
<protein>
    <recommendedName>
        <fullName evidence="9">Phosphatidic acid phosphatase type 2/haloperoxidase domain-containing protein</fullName>
    </recommendedName>
</protein>
<keyword evidence="3" id="KW-0378">Hydrolase</keyword>
<evidence type="ECO:0000256" key="1">
    <source>
        <dbReference type="ARBA" id="ARBA00004477"/>
    </source>
</evidence>
<dbReference type="Proteomes" id="UP000219338">
    <property type="component" value="Unassembled WGS sequence"/>
</dbReference>
<evidence type="ECO:0000256" key="3">
    <source>
        <dbReference type="ARBA" id="ARBA00022801"/>
    </source>
</evidence>
<accession>A0A284RI69</accession>
<evidence type="ECO:0000259" key="9">
    <source>
        <dbReference type="SMART" id="SM00014"/>
    </source>
</evidence>
<dbReference type="GO" id="GO:0042392">
    <property type="term" value="F:sphingosine-1-phosphate phosphatase activity"/>
    <property type="evidence" value="ECO:0007669"/>
    <property type="project" value="TreeGrafter"/>
</dbReference>
<feature type="transmembrane region" description="Helical" evidence="8">
    <location>
        <begin position="229"/>
        <end position="249"/>
    </location>
</feature>
<dbReference type="GO" id="GO:0005789">
    <property type="term" value="C:endoplasmic reticulum membrane"/>
    <property type="evidence" value="ECO:0007669"/>
    <property type="project" value="UniProtKB-SubCell"/>
</dbReference>
<dbReference type="OrthoDB" id="301434at2759"/>
<keyword evidence="11" id="KW-1185">Reference proteome</keyword>
<dbReference type="PANTHER" id="PTHR14969:SF28">
    <property type="entry name" value="DIHYDROSPHINGOSINE 1-PHOSPHATE PHOSPHATASE LCB3-RELATED"/>
    <property type="match status" value="1"/>
</dbReference>
<evidence type="ECO:0000256" key="2">
    <source>
        <dbReference type="ARBA" id="ARBA00022692"/>
    </source>
</evidence>
<feature type="transmembrane region" description="Helical" evidence="8">
    <location>
        <begin position="204"/>
        <end position="223"/>
    </location>
</feature>
<comment type="subcellular location">
    <subcellularLocation>
        <location evidence="1">Endoplasmic reticulum membrane</location>
        <topology evidence="1">Multi-pass membrane protein</topology>
    </subcellularLocation>
</comment>
<dbReference type="InterPro" id="IPR000326">
    <property type="entry name" value="PAP2/HPO"/>
</dbReference>
<dbReference type="InterPro" id="IPR036938">
    <property type="entry name" value="PAP2/HPO_sf"/>
</dbReference>
<evidence type="ECO:0000256" key="7">
    <source>
        <dbReference type="ARBA" id="ARBA00038324"/>
    </source>
</evidence>
<name>A0A284RI69_ARMOS</name>
<comment type="similarity">
    <text evidence="7">Belongs to the type 2 lipid phosphate phosphatase family.</text>
</comment>
<gene>
    <name evidence="10" type="ORF">ARMOST_11797</name>
</gene>
<feature type="transmembrane region" description="Helical" evidence="8">
    <location>
        <begin position="370"/>
        <end position="391"/>
    </location>
</feature>
<feature type="transmembrane region" description="Helical" evidence="8">
    <location>
        <begin position="314"/>
        <end position="335"/>
    </location>
</feature>
<dbReference type="Pfam" id="PF01569">
    <property type="entry name" value="PAP2"/>
    <property type="match status" value="1"/>
</dbReference>
<feature type="domain" description="Phosphatidic acid phosphatase type 2/haloperoxidase" evidence="9">
    <location>
        <begin position="111"/>
        <end position="219"/>
    </location>
</feature>
<dbReference type="SUPFAM" id="SSF48317">
    <property type="entry name" value="Acid phosphatase/Vanadium-dependent haloperoxidase"/>
    <property type="match status" value="1"/>
</dbReference>
<dbReference type="STRING" id="47428.A0A284RI69"/>
<dbReference type="SMART" id="SM00014">
    <property type="entry name" value="acidPPc"/>
    <property type="match status" value="1"/>
</dbReference>
<dbReference type="EMBL" id="FUEG01000009">
    <property type="protein sequence ID" value="SJL08433.1"/>
    <property type="molecule type" value="Genomic_DNA"/>
</dbReference>
<organism evidence="10 11">
    <name type="scientific">Armillaria ostoyae</name>
    <name type="common">Armillaria root rot fungus</name>
    <dbReference type="NCBI Taxonomy" id="47428"/>
    <lineage>
        <taxon>Eukaryota</taxon>
        <taxon>Fungi</taxon>
        <taxon>Dikarya</taxon>
        <taxon>Basidiomycota</taxon>
        <taxon>Agaricomycotina</taxon>
        <taxon>Agaricomycetes</taxon>
        <taxon>Agaricomycetidae</taxon>
        <taxon>Agaricales</taxon>
        <taxon>Marasmiineae</taxon>
        <taxon>Physalacriaceae</taxon>
        <taxon>Armillaria</taxon>
    </lineage>
</organism>
<dbReference type="AlphaFoldDB" id="A0A284RI69"/>
<keyword evidence="5 8" id="KW-1133">Transmembrane helix</keyword>
<evidence type="ECO:0000256" key="4">
    <source>
        <dbReference type="ARBA" id="ARBA00022824"/>
    </source>
</evidence>
<evidence type="ECO:0000313" key="11">
    <source>
        <dbReference type="Proteomes" id="UP000219338"/>
    </source>
</evidence>